<accession>A0ABM6QAW2</accession>
<reference evidence="2 3" key="1">
    <citation type="submission" date="2017-10" db="EMBL/GenBank/DDBJ databases">
        <title>Biodiversity and function of Thalassospira species in the particle-attached aromatic-hydrocarbon-degrading consortia from the surface seawater of the China South Sea.</title>
        <authorList>
            <person name="Dong C."/>
            <person name="Liu R."/>
            <person name="Shao Z."/>
        </authorList>
    </citation>
    <scope>NUCLEOTIDE SEQUENCE [LARGE SCALE GENOMIC DNA]</scope>
    <source>
        <strain evidence="2 3">CSC3H3</strain>
    </source>
</reference>
<evidence type="ECO:0008006" key="4">
    <source>
        <dbReference type="Google" id="ProtNLM"/>
    </source>
</evidence>
<protein>
    <recommendedName>
        <fullName evidence="4">DUF4817 domain-containing protein</fullName>
    </recommendedName>
</protein>
<organism evidence="2 3">
    <name type="scientific">Thalassospira marina</name>
    <dbReference type="NCBI Taxonomy" id="2048283"/>
    <lineage>
        <taxon>Bacteria</taxon>
        <taxon>Pseudomonadati</taxon>
        <taxon>Pseudomonadota</taxon>
        <taxon>Alphaproteobacteria</taxon>
        <taxon>Rhodospirillales</taxon>
        <taxon>Thalassospiraceae</taxon>
        <taxon>Thalassospira</taxon>
    </lineage>
</organism>
<evidence type="ECO:0000256" key="1">
    <source>
        <dbReference type="SAM" id="MobiDB-lite"/>
    </source>
</evidence>
<feature type="region of interest" description="Disordered" evidence="1">
    <location>
        <begin position="1"/>
        <end position="27"/>
    </location>
</feature>
<dbReference type="Proteomes" id="UP000233458">
    <property type="component" value="Chromosome"/>
</dbReference>
<keyword evidence="3" id="KW-1185">Reference proteome</keyword>
<evidence type="ECO:0000313" key="2">
    <source>
        <dbReference type="EMBL" id="AUG53660.1"/>
    </source>
</evidence>
<proteinExistence type="predicted"/>
<evidence type="ECO:0000313" key="3">
    <source>
        <dbReference type="Proteomes" id="UP000233458"/>
    </source>
</evidence>
<gene>
    <name evidence="2" type="ORF">CSC3H3_13760</name>
</gene>
<dbReference type="EMBL" id="CP024199">
    <property type="protein sequence ID" value="AUG53660.1"/>
    <property type="molecule type" value="Genomic_DNA"/>
</dbReference>
<name>A0ABM6QAW2_9PROT</name>
<sequence>MQRQFRANFPTAHQKGELRRPYARNPANRKIHSLIKHLRGLGQPRCHSQRSLAGQQIAQVWDASPVTPFAQ</sequence>